<dbReference type="PROSITE" id="PS51471">
    <property type="entry name" value="FE2OG_OXY"/>
    <property type="match status" value="1"/>
</dbReference>
<keyword evidence="1" id="KW-0408">Iron</keyword>
<dbReference type="InterPro" id="IPR044861">
    <property type="entry name" value="IPNS-like_FE2OG_OXY"/>
</dbReference>
<dbReference type="EMBL" id="MU150355">
    <property type="protein sequence ID" value="KAF9457901.1"/>
    <property type="molecule type" value="Genomic_DNA"/>
</dbReference>
<dbReference type="Gene3D" id="2.60.120.330">
    <property type="entry name" value="B-lactam Antibiotic, Isopenicillin N Synthase, Chain"/>
    <property type="match status" value="1"/>
</dbReference>
<dbReference type="InterPro" id="IPR005123">
    <property type="entry name" value="Oxoglu/Fe-dep_dioxygenase_dom"/>
</dbReference>
<keyword evidence="1" id="KW-0560">Oxidoreductase</keyword>
<evidence type="ECO:0000259" key="2">
    <source>
        <dbReference type="PROSITE" id="PS51471"/>
    </source>
</evidence>
<dbReference type="InterPro" id="IPR027443">
    <property type="entry name" value="IPNS-like_sf"/>
</dbReference>
<comment type="caution">
    <text evidence="3">The sequence shown here is derived from an EMBL/GenBank/DDBJ whole genome shotgun (WGS) entry which is preliminary data.</text>
</comment>
<evidence type="ECO:0000256" key="1">
    <source>
        <dbReference type="RuleBase" id="RU003682"/>
    </source>
</evidence>
<dbReference type="OrthoDB" id="406156at2759"/>
<dbReference type="InterPro" id="IPR050231">
    <property type="entry name" value="Iron_ascorbate_oxido_reductase"/>
</dbReference>
<dbReference type="Pfam" id="PF14226">
    <property type="entry name" value="DIOX_N"/>
    <property type="match status" value="1"/>
</dbReference>
<dbReference type="AlphaFoldDB" id="A0A9P5XY86"/>
<keyword evidence="4" id="KW-1185">Reference proteome</keyword>
<dbReference type="Pfam" id="PF03171">
    <property type="entry name" value="2OG-FeII_Oxy"/>
    <property type="match status" value="1"/>
</dbReference>
<dbReference type="GO" id="GO:0046872">
    <property type="term" value="F:metal ion binding"/>
    <property type="evidence" value="ECO:0007669"/>
    <property type="project" value="UniProtKB-KW"/>
</dbReference>
<dbReference type="InterPro" id="IPR026992">
    <property type="entry name" value="DIOX_N"/>
</dbReference>
<protein>
    <submittedName>
        <fullName evidence="3">Clavaminate synthase-like protein</fullName>
    </submittedName>
</protein>
<dbReference type="Proteomes" id="UP000807353">
    <property type="component" value="Unassembled WGS sequence"/>
</dbReference>
<organism evidence="3 4">
    <name type="scientific">Collybia nuda</name>
    <dbReference type="NCBI Taxonomy" id="64659"/>
    <lineage>
        <taxon>Eukaryota</taxon>
        <taxon>Fungi</taxon>
        <taxon>Dikarya</taxon>
        <taxon>Basidiomycota</taxon>
        <taxon>Agaricomycotina</taxon>
        <taxon>Agaricomycetes</taxon>
        <taxon>Agaricomycetidae</taxon>
        <taxon>Agaricales</taxon>
        <taxon>Tricholomatineae</taxon>
        <taxon>Clitocybaceae</taxon>
        <taxon>Collybia</taxon>
    </lineage>
</organism>
<sequence>MASMSGIPLQVDVPHYTPANVTREALDFADLAIIDLQKYGTDDGRTELAAKVFEAMSTVGFFYVINHGYSQAQADRMFDIGDVSFTQVDAEEKKRYAGRMKETGSHQGYKLRNYWHIDAGVHDQVEAYNLNRDVSMKEHPTALRPYLPEIEAFGKHYHFKVLYPILRLLAIGLELPEDTFIDIHGYKSVSETFIRFMKYYPRSKEEEDKTNNVWLKGHTDFGSVTLLFSQPVSALQILSPDGKWRWVKHIDNALVINTGDAMEFLSGGIYKPTIHRVVQPPSDQRVYTRLSLFYFALPDDNVKLIPLSHSPVLQRRGFSRRCEDNVAPTMEQWRKGRTAAYGTSELVQKDNGIEEETINGLRVKHYR</sequence>
<accession>A0A9P5XY86</accession>
<proteinExistence type="inferred from homology"/>
<comment type="similarity">
    <text evidence="1">Belongs to the iron/ascorbate-dependent oxidoreductase family.</text>
</comment>
<dbReference type="GO" id="GO:0016491">
    <property type="term" value="F:oxidoreductase activity"/>
    <property type="evidence" value="ECO:0007669"/>
    <property type="project" value="UniProtKB-KW"/>
</dbReference>
<name>A0A9P5XY86_9AGAR</name>
<dbReference type="SUPFAM" id="SSF51197">
    <property type="entry name" value="Clavaminate synthase-like"/>
    <property type="match status" value="1"/>
</dbReference>
<dbReference type="PANTHER" id="PTHR47990">
    <property type="entry name" value="2-OXOGLUTARATE (2OG) AND FE(II)-DEPENDENT OXYGENASE SUPERFAMILY PROTEIN-RELATED"/>
    <property type="match status" value="1"/>
</dbReference>
<reference evidence="3" key="1">
    <citation type="submission" date="2020-11" db="EMBL/GenBank/DDBJ databases">
        <authorList>
            <consortium name="DOE Joint Genome Institute"/>
            <person name="Ahrendt S."/>
            <person name="Riley R."/>
            <person name="Andreopoulos W."/>
            <person name="Labutti K."/>
            <person name="Pangilinan J."/>
            <person name="Ruiz-Duenas F.J."/>
            <person name="Barrasa J.M."/>
            <person name="Sanchez-Garcia M."/>
            <person name="Camarero S."/>
            <person name="Miyauchi S."/>
            <person name="Serrano A."/>
            <person name="Linde D."/>
            <person name="Babiker R."/>
            <person name="Drula E."/>
            <person name="Ayuso-Fernandez I."/>
            <person name="Pacheco R."/>
            <person name="Padilla G."/>
            <person name="Ferreira P."/>
            <person name="Barriuso J."/>
            <person name="Kellner H."/>
            <person name="Castanera R."/>
            <person name="Alfaro M."/>
            <person name="Ramirez L."/>
            <person name="Pisabarro A.G."/>
            <person name="Kuo A."/>
            <person name="Tritt A."/>
            <person name="Lipzen A."/>
            <person name="He G."/>
            <person name="Yan M."/>
            <person name="Ng V."/>
            <person name="Cullen D."/>
            <person name="Martin F."/>
            <person name="Rosso M.-N."/>
            <person name="Henrissat B."/>
            <person name="Hibbett D."/>
            <person name="Martinez A.T."/>
            <person name="Grigoriev I.V."/>
        </authorList>
    </citation>
    <scope>NUCLEOTIDE SEQUENCE</scope>
    <source>
        <strain evidence="3">CBS 247.69</strain>
    </source>
</reference>
<keyword evidence="1" id="KW-0479">Metal-binding</keyword>
<dbReference type="PRINTS" id="PR00682">
    <property type="entry name" value="IPNSYNTHASE"/>
</dbReference>
<gene>
    <name evidence="3" type="ORF">BDZ94DRAFT_161709</name>
</gene>
<evidence type="ECO:0000313" key="3">
    <source>
        <dbReference type="EMBL" id="KAF9457901.1"/>
    </source>
</evidence>
<evidence type="ECO:0000313" key="4">
    <source>
        <dbReference type="Proteomes" id="UP000807353"/>
    </source>
</evidence>
<feature type="domain" description="Fe2OG dioxygenase" evidence="2">
    <location>
        <begin position="190"/>
        <end position="298"/>
    </location>
</feature>